<dbReference type="EMBL" id="BARU01005112">
    <property type="protein sequence ID" value="GAH26897.1"/>
    <property type="molecule type" value="Genomic_DNA"/>
</dbReference>
<feature type="non-terminal residue" evidence="1">
    <location>
        <position position="1"/>
    </location>
</feature>
<name>X1E2W2_9ZZZZ</name>
<accession>X1E2W2</accession>
<protein>
    <submittedName>
        <fullName evidence="1">Uncharacterized protein</fullName>
    </submittedName>
</protein>
<evidence type="ECO:0000313" key="1">
    <source>
        <dbReference type="EMBL" id="GAH26897.1"/>
    </source>
</evidence>
<proteinExistence type="predicted"/>
<dbReference type="AlphaFoldDB" id="X1E2W2"/>
<reference evidence="1" key="1">
    <citation type="journal article" date="2014" name="Front. Microbiol.">
        <title>High frequency of phylogenetically diverse reductive dehalogenase-homologous genes in deep subseafloor sedimentary metagenomes.</title>
        <authorList>
            <person name="Kawai M."/>
            <person name="Futagami T."/>
            <person name="Toyoda A."/>
            <person name="Takaki Y."/>
            <person name="Nishi S."/>
            <person name="Hori S."/>
            <person name="Arai W."/>
            <person name="Tsubouchi T."/>
            <person name="Morono Y."/>
            <person name="Uchiyama I."/>
            <person name="Ito T."/>
            <person name="Fujiyama A."/>
            <person name="Inagaki F."/>
            <person name="Takami H."/>
        </authorList>
    </citation>
    <scope>NUCLEOTIDE SEQUENCE</scope>
    <source>
        <strain evidence="1">Expedition CK06-06</strain>
    </source>
</reference>
<gene>
    <name evidence="1" type="ORF">S03H2_09850</name>
</gene>
<comment type="caution">
    <text evidence="1">The sequence shown here is derived from an EMBL/GenBank/DDBJ whole genome shotgun (WGS) entry which is preliminary data.</text>
</comment>
<organism evidence="1">
    <name type="scientific">marine sediment metagenome</name>
    <dbReference type="NCBI Taxonomy" id="412755"/>
    <lineage>
        <taxon>unclassified sequences</taxon>
        <taxon>metagenomes</taxon>
        <taxon>ecological metagenomes</taxon>
    </lineage>
</organism>
<sequence length="60" mass="6914">RPEFALHIALCRETGPDKAPEYDIDPYDPEGLEAIKRNGSQANYMRDDHTLKNTGRCFLY</sequence>